<keyword evidence="4" id="KW-0560">Oxidoreductase</keyword>
<dbReference type="InterPro" id="IPR050493">
    <property type="entry name" value="FAD-dep_Monooxygenase_BioMet"/>
</dbReference>
<organism evidence="7 8">
    <name type="scientific">Meridianimarinicoccus roseus</name>
    <dbReference type="NCBI Taxonomy" id="2072018"/>
    <lineage>
        <taxon>Bacteria</taxon>
        <taxon>Pseudomonadati</taxon>
        <taxon>Pseudomonadota</taxon>
        <taxon>Alphaproteobacteria</taxon>
        <taxon>Rhodobacterales</taxon>
        <taxon>Paracoccaceae</taxon>
        <taxon>Meridianimarinicoccus</taxon>
    </lineage>
</organism>
<evidence type="ECO:0000256" key="4">
    <source>
        <dbReference type="ARBA" id="ARBA00023002"/>
    </source>
</evidence>
<comment type="caution">
    <text evidence="7">The sequence shown here is derived from an EMBL/GenBank/DDBJ whole genome shotgun (WGS) entry which is preliminary data.</text>
</comment>
<evidence type="ECO:0000256" key="5">
    <source>
        <dbReference type="ARBA" id="ARBA00023033"/>
    </source>
</evidence>
<gene>
    <name evidence="7" type="ORF">DKT77_07770</name>
</gene>
<dbReference type="GO" id="GO:0071949">
    <property type="term" value="F:FAD binding"/>
    <property type="evidence" value="ECO:0007669"/>
    <property type="project" value="InterPro"/>
</dbReference>
<dbReference type="SUPFAM" id="SSF54373">
    <property type="entry name" value="FAD-linked reductases, C-terminal domain"/>
    <property type="match status" value="1"/>
</dbReference>
<dbReference type="RefSeq" id="WP_109811232.1">
    <property type="nucleotide sequence ID" value="NZ_QGKU01000030.1"/>
</dbReference>
<dbReference type="Pfam" id="PF01494">
    <property type="entry name" value="FAD_binding_3"/>
    <property type="match status" value="1"/>
</dbReference>
<evidence type="ECO:0000256" key="2">
    <source>
        <dbReference type="ARBA" id="ARBA00022630"/>
    </source>
</evidence>
<dbReference type="SUPFAM" id="SSF51905">
    <property type="entry name" value="FAD/NAD(P)-binding domain"/>
    <property type="match status" value="1"/>
</dbReference>
<name>A0A2V2LLK7_9RHOB</name>
<keyword evidence="8" id="KW-1185">Reference proteome</keyword>
<dbReference type="PRINTS" id="PR00420">
    <property type="entry name" value="RNGMNOXGNASE"/>
</dbReference>
<dbReference type="EMBL" id="QGKU01000030">
    <property type="protein sequence ID" value="PWR03199.1"/>
    <property type="molecule type" value="Genomic_DNA"/>
</dbReference>
<evidence type="ECO:0000313" key="8">
    <source>
        <dbReference type="Proteomes" id="UP000245680"/>
    </source>
</evidence>
<evidence type="ECO:0000256" key="3">
    <source>
        <dbReference type="ARBA" id="ARBA00022827"/>
    </source>
</evidence>
<reference evidence="7 8" key="1">
    <citation type="submission" date="2018-05" db="EMBL/GenBank/DDBJ databases">
        <title>Rhodobacteraceae gen. nov., sp. nov. isolated from sea water.</title>
        <authorList>
            <person name="Ren Y."/>
        </authorList>
    </citation>
    <scope>NUCLEOTIDE SEQUENCE [LARGE SCALE GENOMIC DNA]</scope>
    <source>
        <strain evidence="7 8">TG-679</strain>
    </source>
</reference>
<protein>
    <submittedName>
        <fullName evidence="7">Monooxygenase</fullName>
    </submittedName>
</protein>
<sequence length="398" mass="42241">MLIGQQITVVGAGIGGLAAALALARHGAQVRVLERADALREVGAGVQISPNGMAVLDALGLARTLAERSVAGEAVQLHDGLTGRRVLRLDFGALGTAQPWLFVHRADLLDCLADAARAAGVQIETGTPVAAVDMLAEGAALNLWDGRRLTAPIVIGADGVRSVVRSAQGSGAETGFTGQVAWRALVPGDGSSAPVARVFMAPGRHLVCYPLRGGRLMNIVAVQERRNWAEEGWHHADDPANLRRAFFDFTPEIRALLDRVPEVFLWGLFRHPVAPLWHSGRVALLGDAVHPTLPFLAQGACMALEDAWVLSECLAEHAEPEAAFAAYQHVRRDRCVRIVAAAGANARAYHLGGAIRPLAHAALRVGGALAPDAALKRLGWLYRHDVTRVSGHTPQRGS</sequence>
<keyword evidence="2" id="KW-0285">Flavoprotein</keyword>
<dbReference type="PANTHER" id="PTHR13789">
    <property type="entry name" value="MONOOXYGENASE"/>
    <property type="match status" value="1"/>
</dbReference>
<feature type="domain" description="FAD-binding" evidence="6">
    <location>
        <begin position="6"/>
        <end position="340"/>
    </location>
</feature>
<keyword evidence="3" id="KW-0274">FAD</keyword>
<proteinExistence type="predicted"/>
<evidence type="ECO:0000256" key="1">
    <source>
        <dbReference type="ARBA" id="ARBA00001974"/>
    </source>
</evidence>
<evidence type="ECO:0000313" key="7">
    <source>
        <dbReference type="EMBL" id="PWR03199.1"/>
    </source>
</evidence>
<dbReference type="Proteomes" id="UP000245680">
    <property type="component" value="Unassembled WGS sequence"/>
</dbReference>
<dbReference type="InterPro" id="IPR036188">
    <property type="entry name" value="FAD/NAD-bd_sf"/>
</dbReference>
<dbReference type="GO" id="GO:0004497">
    <property type="term" value="F:monooxygenase activity"/>
    <property type="evidence" value="ECO:0007669"/>
    <property type="project" value="UniProtKB-KW"/>
</dbReference>
<dbReference type="OrthoDB" id="4230779at2"/>
<keyword evidence="5 7" id="KW-0503">Monooxygenase</keyword>
<dbReference type="AlphaFoldDB" id="A0A2V2LLK7"/>
<dbReference type="InterPro" id="IPR002938">
    <property type="entry name" value="FAD-bd"/>
</dbReference>
<dbReference type="Gene3D" id="3.50.50.60">
    <property type="entry name" value="FAD/NAD(P)-binding domain"/>
    <property type="match status" value="1"/>
</dbReference>
<comment type="cofactor">
    <cofactor evidence="1">
        <name>FAD</name>
        <dbReference type="ChEBI" id="CHEBI:57692"/>
    </cofactor>
</comment>
<accession>A0A2V2LLK7</accession>
<dbReference type="PANTHER" id="PTHR13789:SF318">
    <property type="entry name" value="GERANYLGERANYL DIPHOSPHATE REDUCTASE"/>
    <property type="match status" value="1"/>
</dbReference>
<evidence type="ECO:0000259" key="6">
    <source>
        <dbReference type="Pfam" id="PF01494"/>
    </source>
</evidence>